<dbReference type="RefSeq" id="WP_202954704.1">
    <property type="nucleotide sequence ID" value="NZ_JAPCID010000001.1"/>
</dbReference>
<dbReference type="InterPro" id="IPR006076">
    <property type="entry name" value="FAD-dep_OxRdtase"/>
</dbReference>
<organism evidence="3 4">
    <name type="scientific">Solirubrobacter deserti</name>
    <dbReference type="NCBI Taxonomy" id="2282478"/>
    <lineage>
        <taxon>Bacteria</taxon>
        <taxon>Bacillati</taxon>
        <taxon>Actinomycetota</taxon>
        <taxon>Thermoleophilia</taxon>
        <taxon>Solirubrobacterales</taxon>
        <taxon>Solirubrobacteraceae</taxon>
        <taxon>Solirubrobacter</taxon>
    </lineage>
</organism>
<dbReference type="PANTHER" id="PTHR13847:SF287">
    <property type="entry name" value="FAD-DEPENDENT OXIDOREDUCTASE DOMAIN-CONTAINING PROTEIN 1"/>
    <property type="match status" value="1"/>
</dbReference>
<dbReference type="PANTHER" id="PTHR13847">
    <property type="entry name" value="SARCOSINE DEHYDROGENASE-RELATED"/>
    <property type="match status" value="1"/>
</dbReference>
<dbReference type="SUPFAM" id="SSF54373">
    <property type="entry name" value="FAD-linked reductases, C-terminal domain"/>
    <property type="match status" value="1"/>
</dbReference>
<dbReference type="SUPFAM" id="SSF51905">
    <property type="entry name" value="FAD/NAD(P)-binding domain"/>
    <property type="match status" value="1"/>
</dbReference>
<comment type="caution">
    <text evidence="3">The sequence shown here is derived from an EMBL/GenBank/DDBJ whole genome shotgun (WGS) entry which is preliminary data.</text>
</comment>
<gene>
    <name evidence="3" type="ORF">OJ962_00755</name>
</gene>
<dbReference type="Gene3D" id="3.30.9.10">
    <property type="entry name" value="D-Amino Acid Oxidase, subunit A, domain 2"/>
    <property type="match status" value="1"/>
</dbReference>
<reference evidence="3" key="1">
    <citation type="submission" date="2022-10" db="EMBL/GenBank/DDBJ databases">
        <title>The WGS of Solirubrobacter sp. CPCC 204708.</title>
        <authorList>
            <person name="Jiang Z."/>
        </authorList>
    </citation>
    <scope>NUCLEOTIDE SEQUENCE</scope>
    <source>
        <strain evidence="3">CPCC 204708</strain>
    </source>
</reference>
<sequence>MSSRPDVVVVGAGVVGAACAYHLAVAGVRVHLLDRGHVASGSSGACEGNVLAWDKELERELPLALRSAELWESLAHRLPDDFEYDRKGSIVVAETEQELTASAERARVLAGLGVPGEVLDAHALRVEEPHSAPDLPGGVLYPGDAQLEPRLATAALVRAAVAHGATLSLNTPIRAVVREPSGRAIGVQTATELITADAVVVAAGVWIKQLLEGCGLHVPVTPRKGQIVVLERSPVVFRRKLSEAGYVAAVEGGDDAALAIAMVVESTQSGTALLGSSRQHVGFDREVDISVAGAIAARAARFFPVLNHARALRVYAGLRPLTPDHIPIIGPFAEAPNLCVATGHEGAGIGLAPATGELVADWYTGVPTQLPLSWYSPDRFAPVELGAAS</sequence>
<keyword evidence="4" id="KW-1185">Reference proteome</keyword>
<dbReference type="InterPro" id="IPR036188">
    <property type="entry name" value="FAD/NAD-bd_sf"/>
</dbReference>
<evidence type="ECO:0000313" key="3">
    <source>
        <dbReference type="EMBL" id="MDA0136009.1"/>
    </source>
</evidence>
<dbReference type="EMBL" id="JAPCID010000001">
    <property type="protein sequence ID" value="MDA0136009.1"/>
    <property type="molecule type" value="Genomic_DNA"/>
</dbReference>
<dbReference type="Pfam" id="PF01266">
    <property type="entry name" value="DAO"/>
    <property type="match status" value="1"/>
</dbReference>
<dbReference type="PROSITE" id="PS51257">
    <property type="entry name" value="PROKAR_LIPOPROTEIN"/>
    <property type="match status" value="1"/>
</dbReference>
<accession>A0ABT4RBU1</accession>
<protein>
    <submittedName>
        <fullName evidence="3">FAD-binding oxidoreductase</fullName>
    </submittedName>
</protein>
<evidence type="ECO:0000313" key="4">
    <source>
        <dbReference type="Proteomes" id="UP001147700"/>
    </source>
</evidence>
<dbReference type="Gene3D" id="3.50.50.60">
    <property type="entry name" value="FAD/NAD(P)-binding domain"/>
    <property type="match status" value="1"/>
</dbReference>
<keyword evidence="1" id="KW-0560">Oxidoreductase</keyword>
<name>A0ABT4RBU1_9ACTN</name>
<evidence type="ECO:0000256" key="1">
    <source>
        <dbReference type="ARBA" id="ARBA00023002"/>
    </source>
</evidence>
<proteinExistence type="predicted"/>
<evidence type="ECO:0000259" key="2">
    <source>
        <dbReference type="Pfam" id="PF01266"/>
    </source>
</evidence>
<dbReference type="Proteomes" id="UP001147700">
    <property type="component" value="Unassembled WGS sequence"/>
</dbReference>
<feature type="domain" description="FAD dependent oxidoreductase" evidence="2">
    <location>
        <begin position="6"/>
        <end position="362"/>
    </location>
</feature>